<evidence type="ECO:0000313" key="3">
    <source>
        <dbReference type="Proteomes" id="UP000037251"/>
    </source>
</evidence>
<evidence type="ECO:0008006" key="4">
    <source>
        <dbReference type="Google" id="ProtNLM"/>
    </source>
</evidence>
<protein>
    <recommendedName>
        <fullName evidence="4">DUF4276 family protein</fullName>
    </recommendedName>
</protein>
<dbReference type="AlphaFoldDB" id="A0A0L8L5Q5"/>
<dbReference type="eggNOG" id="ENOG5032RKF">
    <property type="taxonomic scope" value="Bacteria"/>
</dbReference>
<feature type="region of interest" description="Disordered" evidence="1">
    <location>
        <begin position="1"/>
        <end position="30"/>
    </location>
</feature>
<evidence type="ECO:0000313" key="2">
    <source>
        <dbReference type="EMBL" id="KOG33538.1"/>
    </source>
</evidence>
<dbReference type="InterPro" id="IPR059210">
    <property type="entry name" value="MADS4-like"/>
</dbReference>
<evidence type="ECO:0000256" key="1">
    <source>
        <dbReference type="SAM" id="MobiDB-lite"/>
    </source>
</evidence>
<dbReference type="PATRIC" id="fig|67356.5.peg.4739"/>
<name>A0A0L8L5Q5_9ACTN</name>
<dbReference type="EMBL" id="LGUS01000172">
    <property type="protein sequence ID" value="KOG33538.1"/>
    <property type="molecule type" value="Genomic_DNA"/>
</dbReference>
<sequence length="267" mass="29710">MSRATAKGRRSGSGSATPLASSVPQQSAPVEEGAKRELVFLVADKGMEAMIGTFLGRQDFHYKLGCARFDFNHKTDIVRAGGHDPGLVKREAGKILNRRRREYRRAVVVVDNAYEGSPGPDEIHDRIAAQLDGVWEQFEVIVINPELENWFWVDDPGLVKRVLLWTPKGGDRTPRQVLEEAGLWQPAAAKPGDPKRAVEYLYAEGYTGDQNNGIFKRLALALPSVRRCTDESFQRLMATLAEWFPAQEATAAGEYGTDHTKQTESKQ</sequence>
<feature type="compositionally biased region" description="Basic residues" evidence="1">
    <location>
        <begin position="1"/>
        <end position="10"/>
    </location>
</feature>
<feature type="compositionally biased region" description="Polar residues" evidence="1">
    <location>
        <begin position="12"/>
        <end position="28"/>
    </location>
</feature>
<dbReference type="Proteomes" id="UP000037251">
    <property type="component" value="Unassembled WGS sequence"/>
</dbReference>
<comment type="caution">
    <text evidence="2">The sequence shown here is derived from an EMBL/GenBank/DDBJ whole genome shotgun (WGS) entry which is preliminary data.</text>
</comment>
<gene>
    <name evidence="2" type="ORF">ADK37_22250</name>
</gene>
<reference evidence="3" key="1">
    <citation type="submission" date="2015-07" db="EMBL/GenBank/DDBJ databases">
        <authorList>
            <person name="Ju K.-S."/>
            <person name="Doroghazi J.R."/>
            <person name="Metcalf W.W."/>
        </authorList>
    </citation>
    <scope>NUCLEOTIDE SEQUENCE [LARGE SCALE GENOMIC DNA]</scope>
    <source>
        <strain evidence="3">NRRL 2290</strain>
    </source>
</reference>
<keyword evidence="3" id="KW-1185">Reference proteome</keyword>
<dbReference type="RefSeq" id="WP_030039091.1">
    <property type="nucleotide sequence ID" value="NZ_KL575591.1"/>
</dbReference>
<dbReference type="NCBIfam" id="NF047734">
    <property type="entry name" value="antiphage_MADS4"/>
    <property type="match status" value="1"/>
</dbReference>
<organism evidence="2 3">
    <name type="scientific">Streptomyces resistomycificus</name>
    <dbReference type="NCBI Taxonomy" id="67356"/>
    <lineage>
        <taxon>Bacteria</taxon>
        <taxon>Bacillati</taxon>
        <taxon>Actinomycetota</taxon>
        <taxon>Actinomycetes</taxon>
        <taxon>Kitasatosporales</taxon>
        <taxon>Streptomycetaceae</taxon>
        <taxon>Streptomyces</taxon>
        <taxon>Streptomyces aurantiacus group</taxon>
    </lineage>
</organism>
<proteinExistence type="predicted"/>
<accession>A0A0L8L5Q5</accession>
<dbReference type="OrthoDB" id="9803665at2"/>
<dbReference type="STRING" id="67356.AQJ84_20275"/>